<accession>A0A6J4V2X8</accession>
<proteinExistence type="predicted"/>
<evidence type="ECO:0000256" key="1">
    <source>
        <dbReference type="SAM" id="MobiDB-lite"/>
    </source>
</evidence>
<dbReference type="AlphaFoldDB" id="A0A6J4V2X8"/>
<feature type="transmembrane region" description="Helical" evidence="2">
    <location>
        <begin position="69"/>
        <end position="87"/>
    </location>
</feature>
<dbReference type="InterPro" id="IPR009936">
    <property type="entry name" value="DUF1468"/>
</dbReference>
<sequence>MPANDTELDPGSRRTPGSPVPTPRQRPPFGAVAAELLVALAAVALGIWMLRQTGEIRVIRSYAQVGPRVIPTIVGWGLIGTGAWLALDTLRGRGTAPADDAEDVDLSLPTDWVALGLIATALLAYLVLLERAGFVVASTALFAIAAFGMGSRHYLRDLACAAGLALGAWFLFTAGLSLRLPAGWLEGIL</sequence>
<evidence type="ECO:0000256" key="2">
    <source>
        <dbReference type="SAM" id="Phobius"/>
    </source>
</evidence>
<organism evidence="4">
    <name type="scientific">uncultured Thermomicrobiales bacterium</name>
    <dbReference type="NCBI Taxonomy" id="1645740"/>
    <lineage>
        <taxon>Bacteria</taxon>
        <taxon>Pseudomonadati</taxon>
        <taxon>Thermomicrobiota</taxon>
        <taxon>Thermomicrobia</taxon>
        <taxon>Thermomicrobiales</taxon>
        <taxon>environmental samples</taxon>
    </lineage>
</organism>
<dbReference type="Pfam" id="PF07331">
    <property type="entry name" value="TctB"/>
    <property type="match status" value="1"/>
</dbReference>
<feature type="transmembrane region" description="Helical" evidence="2">
    <location>
        <begin position="134"/>
        <end position="155"/>
    </location>
</feature>
<keyword evidence="2" id="KW-0812">Transmembrane</keyword>
<keyword evidence="2" id="KW-0472">Membrane</keyword>
<feature type="transmembrane region" description="Helical" evidence="2">
    <location>
        <begin position="161"/>
        <end position="180"/>
    </location>
</feature>
<gene>
    <name evidence="4" type="ORF">AVDCRST_MAG70-2128</name>
</gene>
<keyword evidence="2" id="KW-1133">Transmembrane helix</keyword>
<evidence type="ECO:0000259" key="3">
    <source>
        <dbReference type="Pfam" id="PF07331"/>
    </source>
</evidence>
<reference evidence="4" key="1">
    <citation type="submission" date="2020-02" db="EMBL/GenBank/DDBJ databases">
        <authorList>
            <person name="Meier V. D."/>
        </authorList>
    </citation>
    <scope>NUCLEOTIDE SEQUENCE</scope>
    <source>
        <strain evidence="4">AVDCRST_MAG70</strain>
    </source>
</reference>
<feature type="transmembrane region" description="Helical" evidence="2">
    <location>
        <begin position="29"/>
        <end position="48"/>
    </location>
</feature>
<protein>
    <recommendedName>
        <fullName evidence="3">DUF1468 domain-containing protein</fullName>
    </recommendedName>
</protein>
<feature type="region of interest" description="Disordered" evidence="1">
    <location>
        <begin position="1"/>
        <end position="26"/>
    </location>
</feature>
<evidence type="ECO:0000313" key="4">
    <source>
        <dbReference type="EMBL" id="CAA9567051.1"/>
    </source>
</evidence>
<feature type="transmembrane region" description="Helical" evidence="2">
    <location>
        <begin position="112"/>
        <end position="129"/>
    </location>
</feature>
<feature type="domain" description="DUF1468" evidence="3">
    <location>
        <begin position="36"/>
        <end position="181"/>
    </location>
</feature>
<name>A0A6J4V2X8_9BACT</name>
<dbReference type="EMBL" id="CADCWH010000342">
    <property type="protein sequence ID" value="CAA9567051.1"/>
    <property type="molecule type" value="Genomic_DNA"/>
</dbReference>